<evidence type="ECO:0000313" key="1">
    <source>
        <dbReference type="WBParaSite" id="BTMF_0001646401-mRNA-1"/>
    </source>
</evidence>
<protein>
    <submittedName>
        <fullName evidence="1">Ovule protein</fullName>
    </submittedName>
</protein>
<dbReference type="AlphaFoldDB" id="A0A0R3R8V8"/>
<reference evidence="1" key="1">
    <citation type="submission" date="2017-02" db="UniProtKB">
        <authorList>
            <consortium name="WormBaseParasite"/>
        </authorList>
    </citation>
    <scope>IDENTIFICATION</scope>
</reference>
<accession>A0A0R3R8V8</accession>
<sequence length="155" mass="18514">LVHQDHQDKKDHQESPVSQERQVLTLRTVLVLSVLLTFTLNQLNHHQSHIVLKRQKYIHRMKLNYYHLMNIFIHYCNQITRTSGIKIHGVIDIYSIKLHGRKQFQTGNRRKRVKLINFNQMNHFCNKSVNISVKCRNKVYCLFTLNKSKIQKLAK</sequence>
<name>A0A0R3R8V8_9BILA</name>
<dbReference type="WBParaSite" id="BTMF_0001646401-mRNA-1">
    <property type="protein sequence ID" value="BTMF_0001646401-mRNA-1"/>
    <property type="gene ID" value="BTMF_0001646401"/>
</dbReference>
<proteinExistence type="predicted"/>
<organism evidence="1">
    <name type="scientific">Brugia timori</name>
    <dbReference type="NCBI Taxonomy" id="42155"/>
    <lineage>
        <taxon>Eukaryota</taxon>
        <taxon>Metazoa</taxon>
        <taxon>Ecdysozoa</taxon>
        <taxon>Nematoda</taxon>
        <taxon>Chromadorea</taxon>
        <taxon>Rhabditida</taxon>
        <taxon>Spirurina</taxon>
        <taxon>Spiruromorpha</taxon>
        <taxon>Filarioidea</taxon>
        <taxon>Onchocercidae</taxon>
        <taxon>Brugia</taxon>
    </lineage>
</organism>